<keyword evidence="2" id="KW-0597">Phosphoprotein</keyword>
<dbReference type="GO" id="GO:0006998">
    <property type="term" value="P:nuclear envelope organization"/>
    <property type="evidence" value="ECO:0007669"/>
    <property type="project" value="TreeGrafter"/>
</dbReference>
<evidence type="ECO:0000256" key="8">
    <source>
        <dbReference type="SAM" id="Phobius"/>
    </source>
</evidence>
<feature type="compositionally biased region" description="Polar residues" evidence="7">
    <location>
        <begin position="271"/>
        <end position="284"/>
    </location>
</feature>
<accession>A0AAV8ZHY2</accession>
<feature type="compositionally biased region" description="Low complexity" evidence="7">
    <location>
        <begin position="216"/>
        <end position="226"/>
    </location>
</feature>
<name>A0AAV8ZHY2_9CUCU</name>
<dbReference type="InterPro" id="IPR011015">
    <property type="entry name" value="LEM/LEM-like_dom_sf"/>
</dbReference>
<dbReference type="FunFam" id="1.10.720.40:FF:000001">
    <property type="entry name" value="LEM domain containing 2, isoform CRA_a"/>
    <property type="match status" value="1"/>
</dbReference>
<dbReference type="GO" id="GO:0030514">
    <property type="term" value="P:negative regulation of BMP signaling pathway"/>
    <property type="evidence" value="ECO:0007669"/>
    <property type="project" value="TreeGrafter"/>
</dbReference>
<dbReference type="PANTHER" id="PTHR13428">
    <property type="entry name" value="INNER NUCLEAR MEMBRANE PROTEIN MAN1 LEM DOMAIN CONTAINING PROTEIN"/>
    <property type="match status" value="1"/>
</dbReference>
<evidence type="ECO:0000256" key="6">
    <source>
        <dbReference type="ARBA" id="ARBA00023242"/>
    </source>
</evidence>
<evidence type="ECO:0000256" key="7">
    <source>
        <dbReference type="SAM" id="MobiDB-lite"/>
    </source>
</evidence>
<evidence type="ECO:0000256" key="2">
    <source>
        <dbReference type="ARBA" id="ARBA00022553"/>
    </source>
</evidence>
<dbReference type="GO" id="GO:0031490">
    <property type="term" value="F:chromatin DNA binding"/>
    <property type="evidence" value="ECO:0007669"/>
    <property type="project" value="TreeGrafter"/>
</dbReference>
<protein>
    <recommendedName>
        <fullName evidence="9">LEM domain-containing protein</fullName>
    </recommendedName>
</protein>
<dbReference type="InterPro" id="IPR052277">
    <property type="entry name" value="INM_ESCRT-Associated"/>
</dbReference>
<feature type="transmembrane region" description="Helical" evidence="8">
    <location>
        <begin position="393"/>
        <end position="414"/>
    </location>
</feature>
<comment type="subcellular location">
    <subcellularLocation>
        <location evidence="1">Nucleus inner membrane</location>
        <topology evidence="1">Multi-pass membrane protein</topology>
    </subcellularLocation>
</comment>
<evidence type="ECO:0000313" key="10">
    <source>
        <dbReference type="EMBL" id="KAJ8964210.1"/>
    </source>
</evidence>
<keyword evidence="6" id="KW-0539">Nucleus</keyword>
<dbReference type="PROSITE" id="PS50954">
    <property type="entry name" value="LEM"/>
    <property type="match status" value="1"/>
</dbReference>
<reference evidence="10" key="1">
    <citation type="journal article" date="2023" name="Insect Mol. Biol.">
        <title>Genome sequencing provides insights into the evolution of gene families encoding plant cell wall-degrading enzymes in longhorned beetles.</title>
        <authorList>
            <person name="Shin N.R."/>
            <person name="Okamura Y."/>
            <person name="Kirsch R."/>
            <person name="Pauchet Y."/>
        </authorList>
    </citation>
    <scope>NUCLEOTIDE SEQUENCE</scope>
    <source>
        <strain evidence="10">RBIC_L_NR</strain>
    </source>
</reference>
<evidence type="ECO:0000256" key="5">
    <source>
        <dbReference type="ARBA" id="ARBA00023136"/>
    </source>
</evidence>
<dbReference type="EMBL" id="JANEYF010001415">
    <property type="protein sequence ID" value="KAJ8964210.1"/>
    <property type="molecule type" value="Genomic_DNA"/>
</dbReference>
<evidence type="ECO:0000256" key="4">
    <source>
        <dbReference type="ARBA" id="ARBA00022989"/>
    </source>
</evidence>
<dbReference type="SUPFAM" id="SSF63451">
    <property type="entry name" value="LEM domain"/>
    <property type="match status" value="1"/>
</dbReference>
<sequence length="563" mass="62768">MNIPGIYPNKSSPNITISLELFAFTPRGSDGTFQEKCLRGHVRGHVCGHFQKSWKSCEKRINGKFDSGLGSSASSACGLGDSELCGLDNPDGESMVDVDKLTDAELRTKLLEFGFPVMPITGTTRKVMTKKLKLLLENKNKIGSEGGRRSMGRYSSEEESDSDVKVTKKRENRRATMAAPLMQPPAASTRGRKSTRLNDTPEPEISHSPSRRDTKTTTSTTTTRTQRLMKSAQDEFDTGSDSESDIISNNYNSPRGNDLEFKRSSPMKSAYTPNSNKYSPPKSIDTSYSSLRNISFTSDASPSRLTSYNSPSVASEYASDRLNQIRSRLSLGNSALSSQKKDYDNKDDIIKEHDTNGSSGFVRSQLSSYRAARGRDATYDYKTNQNSILKNNFVSFAVLAGAALFFVFLAIMYLGMRSDTSVIPSGYVIPHCIKTDPNTKRGVNCVLDEDIVTALHLLNDEYQIRNDLKNLEILSFSNPDWNINVAQTENNNGLVNEDDIAKNMEQVIFNYDHKITNKEKTWAKAMKFINENESRVRTEVQEVQGEPFEVWRWIGSANLSMTG</sequence>
<evidence type="ECO:0000256" key="3">
    <source>
        <dbReference type="ARBA" id="ARBA00022692"/>
    </source>
</evidence>
<gene>
    <name evidence="10" type="ORF">NQ314_005039</name>
</gene>
<evidence type="ECO:0000313" key="11">
    <source>
        <dbReference type="Proteomes" id="UP001162156"/>
    </source>
</evidence>
<feature type="compositionally biased region" description="Polar residues" evidence="7">
    <location>
        <begin position="245"/>
        <end position="255"/>
    </location>
</feature>
<dbReference type="CDD" id="cd12934">
    <property type="entry name" value="LEM"/>
    <property type="match status" value="1"/>
</dbReference>
<dbReference type="Pfam" id="PF03020">
    <property type="entry name" value="LEM"/>
    <property type="match status" value="1"/>
</dbReference>
<evidence type="ECO:0000259" key="9">
    <source>
        <dbReference type="PROSITE" id="PS50954"/>
    </source>
</evidence>
<dbReference type="Gene3D" id="1.10.10.1180">
    <property type="entry name" value="MAN1, winged-helix domain"/>
    <property type="match status" value="1"/>
</dbReference>
<keyword evidence="3 8" id="KW-0812">Transmembrane</keyword>
<dbReference type="InterPro" id="IPR003887">
    <property type="entry name" value="LEM_dom"/>
</dbReference>
<keyword evidence="5 8" id="KW-0472">Membrane</keyword>
<feature type="region of interest" description="Disordered" evidence="7">
    <location>
        <begin position="142"/>
        <end position="284"/>
    </location>
</feature>
<evidence type="ECO:0000256" key="1">
    <source>
        <dbReference type="ARBA" id="ARBA00004473"/>
    </source>
</evidence>
<dbReference type="InterPro" id="IPR041885">
    <property type="entry name" value="MAN1_winged_helix_dom"/>
</dbReference>
<dbReference type="GO" id="GO:0005637">
    <property type="term" value="C:nuclear inner membrane"/>
    <property type="evidence" value="ECO:0007669"/>
    <property type="project" value="UniProtKB-SubCell"/>
</dbReference>
<dbReference type="InterPro" id="IPR018996">
    <property type="entry name" value="Man1/Src1-like_C"/>
</dbReference>
<dbReference type="AlphaFoldDB" id="A0AAV8ZHY2"/>
<dbReference type="PANTHER" id="PTHR13428:SF12">
    <property type="entry name" value="INNER NUCLEAR MEMBRANE PROTEIN MAN1"/>
    <property type="match status" value="1"/>
</dbReference>
<proteinExistence type="predicted"/>
<dbReference type="Pfam" id="PF09402">
    <property type="entry name" value="MSC"/>
    <property type="match status" value="1"/>
</dbReference>
<feature type="compositionally biased region" description="Acidic residues" evidence="7">
    <location>
        <begin position="234"/>
        <end position="244"/>
    </location>
</feature>
<keyword evidence="4 8" id="KW-1133">Transmembrane helix</keyword>
<dbReference type="SMART" id="SM00540">
    <property type="entry name" value="LEM"/>
    <property type="match status" value="1"/>
</dbReference>
<feature type="domain" description="LEM" evidence="9">
    <location>
        <begin position="95"/>
        <end position="139"/>
    </location>
</feature>
<dbReference type="Proteomes" id="UP001162156">
    <property type="component" value="Unassembled WGS sequence"/>
</dbReference>
<keyword evidence="11" id="KW-1185">Reference proteome</keyword>
<dbReference type="Gene3D" id="1.10.720.40">
    <property type="match status" value="1"/>
</dbReference>
<comment type="caution">
    <text evidence="10">The sequence shown here is derived from an EMBL/GenBank/DDBJ whole genome shotgun (WGS) entry which is preliminary data.</text>
</comment>
<organism evidence="10 11">
    <name type="scientific">Rhamnusium bicolor</name>
    <dbReference type="NCBI Taxonomy" id="1586634"/>
    <lineage>
        <taxon>Eukaryota</taxon>
        <taxon>Metazoa</taxon>
        <taxon>Ecdysozoa</taxon>
        <taxon>Arthropoda</taxon>
        <taxon>Hexapoda</taxon>
        <taxon>Insecta</taxon>
        <taxon>Pterygota</taxon>
        <taxon>Neoptera</taxon>
        <taxon>Endopterygota</taxon>
        <taxon>Coleoptera</taxon>
        <taxon>Polyphaga</taxon>
        <taxon>Cucujiformia</taxon>
        <taxon>Chrysomeloidea</taxon>
        <taxon>Cerambycidae</taxon>
        <taxon>Lepturinae</taxon>
        <taxon>Rhagiini</taxon>
        <taxon>Rhamnusium</taxon>
    </lineage>
</organism>